<dbReference type="InterPro" id="IPR007461">
    <property type="entry name" value="Ysc84_actin-binding"/>
</dbReference>
<sequence length="188" mass="19748">TPVFTRLSGPVSVLLFAALVFGPAAPLPATAASGKSIERDARAALENLYRENPAARLLRDKSHGILVFPSMLKAGFMFGGQVGEGALFRRGKVAGFYNSVAASYGFQAGAQVFGYALFFTSESALAYLDKSEGFELGSGPSLVVLDEGAAKSLTSTTLTQDVYAFIFDQKGLMGGMGIQGSKITRVSK</sequence>
<accession>X0SVG7</accession>
<dbReference type="EMBL" id="BARS01003643">
    <property type="protein sequence ID" value="GAF84954.1"/>
    <property type="molecule type" value="Genomic_DNA"/>
</dbReference>
<reference evidence="2" key="1">
    <citation type="journal article" date="2014" name="Front. Microbiol.">
        <title>High frequency of phylogenetically diverse reductive dehalogenase-homologous genes in deep subseafloor sedimentary metagenomes.</title>
        <authorList>
            <person name="Kawai M."/>
            <person name="Futagami T."/>
            <person name="Toyoda A."/>
            <person name="Takaki Y."/>
            <person name="Nishi S."/>
            <person name="Hori S."/>
            <person name="Arai W."/>
            <person name="Tsubouchi T."/>
            <person name="Morono Y."/>
            <person name="Uchiyama I."/>
            <person name="Ito T."/>
            <person name="Fujiyama A."/>
            <person name="Inagaki F."/>
            <person name="Takami H."/>
        </authorList>
    </citation>
    <scope>NUCLEOTIDE SEQUENCE</scope>
    <source>
        <strain evidence="2">Expedition CK06-06</strain>
    </source>
</reference>
<feature type="non-terminal residue" evidence="2">
    <location>
        <position position="1"/>
    </location>
</feature>
<feature type="domain" description="Ysc84 actin-binding" evidence="1">
    <location>
        <begin position="102"/>
        <end position="185"/>
    </location>
</feature>
<gene>
    <name evidence="2" type="ORF">S01H1_07062</name>
</gene>
<evidence type="ECO:0000313" key="2">
    <source>
        <dbReference type="EMBL" id="GAF84954.1"/>
    </source>
</evidence>
<dbReference type="Pfam" id="PF04366">
    <property type="entry name" value="Ysc84"/>
    <property type="match status" value="1"/>
</dbReference>
<proteinExistence type="predicted"/>
<name>X0SVG7_9ZZZZ</name>
<comment type="caution">
    <text evidence="2">The sequence shown here is derived from an EMBL/GenBank/DDBJ whole genome shotgun (WGS) entry which is preliminary data.</text>
</comment>
<dbReference type="CDD" id="cd11524">
    <property type="entry name" value="SYLF"/>
    <property type="match status" value="1"/>
</dbReference>
<evidence type="ECO:0000259" key="1">
    <source>
        <dbReference type="Pfam" id="PF04366"/>
    </source>
</evidence>
<dbReference type="AlphaFoldDB" id="X0SVG7"/>
<protein>
    <recommendedName>
        <fullName evidence="1">Ysc84 actin-binding domain-containing protein</fullName>
    </recommendedName>
</protein>
<organism evidence="2">
    <name type="scientific">marine sediment metagenome</name>
    <dbReference type="NCBI Taxonomy" id="412755"/>
    <lineage>
        <taxon>unclassified sequences</taxon>
        <taxon>metagenomes</taxon>
        <taxon>ecological metagenomes</taxon>
    </lineage>
</organism>